<name>A0AAD1XG67_EUPCR</name>
<proteinExistence type="predicted"/>
<accession>A0AAD1XG67</accession>
<sequence length="281" mass="32501">MNIRQTSLSPTVLVNDINYLLKKNARSVKRDAYREDVEVFSIPTSPRFTSQMHKTFTAFQSSNHPETRNKAKIGIFRLKKSLKPLTPITLNTNFEPETQLNAQNFSEFLKVKRSKICQKPVFNRIREFSPVVVKPKKAGPVKLVVNKKRRMDHLSPDQKPQTLLNSSTEYSGMDKEYDGIYLGSQNESDSVRKIRMKPIDKQDSSSPVKHLRMESRCQLGHNKGTQVLEKRLPREYRKQVSKFSTQSNNDTFEPYKMVRRFDTDLSHLFVGQNPVPNADLL</sequence>
<dbReference type="Proteomes" id="UP001295684">
    <property type="component" value="Unassembled WGS sequence"/>
</dbReference>
<gene>
    <name evidence="1" type="ORF">ECRASSUSDP1_LOCUS12387</name>
</gene>
<comment type="caution">
    <text evidence="1">The sequence shown here is derived from an EMBL/GenBank/DDBJ whole genome shotgun (WGS) entry which is preliminary data.</text>
</comment>
<protein>
    <submittedName>
        <fullName evidence="1">Uncharacterized protein</fullName>
    </submittedName>
</protein>
<dbReference type="AlphaFoldDB" id="A0AAD1XG67"/>
<evidence type="ECO:0000313" key="1">
    <source>
        <dbReference type="EMBL" id="CAI2371067.1"/>
    </source>
</evidence>
<reference evidence="1" key="1">
    <citation type="submission" date="2023-07" db="EMBL/GenBank/DDBJ databases">
        <authorList>
            <consortium name="AG Swart"/>
            <person name="Singh M."/>
            <person name="Singh A."/>
            <person name="Seah K."/>
            <person name="Emmerich C."/>
        </authorList>
    </citation>
    <scope>NUCLEOTIDE SEQUENCE</scope>
    <source>
        <strain evidence="1">DP1</strain>
    </source>
</reference>
<evidence type="ECO:0000313" key="2">
    <source>
        <dbReference type="Proteomes" id="UP001295684"/>
    </source>
</evidence>
<organism evidence="1 2">
    <name type="scientific">Euplotes crassus</name>
    <dbReference type="NCBI Taxonomy" id="5936"/>
    <lineage>
        <taxon>Eukaryota</taxon>
        <taxon>Sar</taxon>
        <taxon>Alveolata</taxon>
        <taxon>Ciliophora</taxon>
        <taxon>Intramacronucleata</taxon>
        <taxon>Spirotrichea</taxon>
        <taxon>Hypotrichia</taxon>
        <taxon>Euplotida</taxon>
        <taxon>Euplotidae</taxon>
        <taxon>Moneuplotes</taxon>
    </lineage>
</organism>
<keyword evidence="2" id="KW-1185">Reference proteome</keyword>
<dbReference type="EMBL" id="CAMPGE010012291">
    <property type="protein sequence ID" value="CAI2371067.1"/>
    <property type="molecule type" value="Genomic_DNA"/>
</dbReference>